<evidence type="ECO:0000313" key="7">
    <source>
        <dbReference type="EMBL" id="CDL92760.1"/>
    </source>
</evidence>
<feature type="domain" description="Response regulatory" evidence="6">
    <location>
        <begin position="3"/>
        <end position="122"/>
    </location>
</feature>
<dbReference type="SUPFAM" id="SSF52172">
    <property type="entry name" value="CheY-like"/>
    <property type="match status" value="1"/>
</dbReference>
<proteinExistence type="predicted"/>
<sequence>MLKILIVDDSIFSRKIVSNLIKKFIGNVDDIEMFFACDGQEGFEKYKDINPDYTILDLLMPNLNGKELIKLIKEDNKDAKIAVISADVQKNVREEIESYGIMAFINKPFNQKKAEKLCNMMRND</sequence>
<dbReference type="PANTHER" id="PTHR44591:SF14">
    <property type="entry name" value="PROTEIN PILG"/>
    <property type="match status" value="1"/>
</dbReference>
<dbReference type="GeneID" id="29420394"/>
<name>W6N8L9_CLOTY</name>
<evidence type="ECO:0000256" key="1">
    <source>
        <dbReference type="ARBA" id="ARBA00018672"/>
    </source>
</evidence>
<keyword evidence="8" id="KW-1185">Reference proteome</keyword>
<accession>W6N8L9</accession>
<dbReference type="RefSeq" id="WP_017894531.1">
    <property type="nucleotide sequence ID" value="NZ_CBXI010000044.1"/>
</dbReference>
<dbReference type="Gene3D" id="3.40.50.2300">
    <property type="match status" value="1"/>
</dbReference>
<dbReference type="InterPro" id="IPR001789">
    <property type="entry name" value="Sig_transdc_resp-reg_receiver"/>
</dbReference>
<dbReference type="InterPro" id="IPR011006">
    <property type="entry name" value="CheY-like_superfamily"/>
</dbReference>
<dbReference type="PROSITE" id="PS50110">
    <property type="entry name" value="RESPONSE_REGULATORY"/>
    <property type="match status" value="1"/>
</dbReference>
<dbReference type="EMBL" id="CBXI010000044">
    <property type="protein sequence ID" value="CDL92760.1"/>
    <property type="molecule type" value="Genomic_DNA"/>
</dbReference>
<reference evidence="7 8" key="1">
    <citation type="journal article" date="2015" name="Genome Announc.">
        <title>Draft Genome Sequence of Clostridium tyrobutyricum Strain DIVETGP, Isolated from Cow's Milk for Grana Padano Production.</title>
        <authorList>
            <person name="Soggiu A."/>
            <person name="Piras C."/>
            <person name="Gaiarsa S."/>
            <person name="Sassera D."/>
            <person name="Roncada P."/>
            <person name="Bendixen E."/>
            <person name="Brasca M."/>
            <person name="Bonizzi L."/>
        </authorList>
    </citation>
    <scope>NUCLEOTIDE SEQUENCE [LARGE SCALE GENOMIC DNA]</scope>
    <source>
        <strain evidence="7 8">DIVETGP</strain>
    </source>
</reference>
<evidence type="ECO:0000256" key="5">
    <source>
        <dbReference type="PROSITE-ProRule" id="PRU00169"/>
    </source>
</evidence>
<dbReference type="OrthoDB" id="1681561at2"/>
<gene>
    <name evidence="7" type="ORF">CTDIVETGP_2830</name>
</gene>
<dbReference type="Pfam" id="PF00072">
    <property type="entry name" value="Response_reg"/>
    <property type="match status" value="1"/>
</dbReference>
<keyword evidence="3" id="KW-0902">Two-component regulatory system</keyword>
<dbReference type="Proteomes" id="UP000019482">
    <property type="component" value="Unassembled WGS sequence"/>
</dbReference>
<protein>
    <recommendedName>
        <fullName evidence="1">Stage 0 sporulation protein A homolog</fullName>
    </recommendedName>
</protein>
<dbReference type="InterPro" id="IPR050595">
    <property type="entry name" value="Bact_response_regulator"/>
</dbReference>
<dbReference type="AlphaFoldDB" id="W6N8L9"/>
<evidence type="ECO:0000259" key="6">
    <source>
        <dbReference type="PROSITE" id="PS50110"/>
    </source>
</evidence>
<comment type="caution">
    <text evidence="7">The sequence shown here is derived from an EMBL/GenBank/DDBJ whole genome shotgun (WGS) entry which is preliminary data.</text>
</comment>
<evidence type="ECO:0000256" key="2">
    <source>
        <dbReference type="ARBA" id="ARBA00022553"/>
    </source>
</evidence>
<evidence type="ECO:0000256" key="3">
    <source>
        <dbReference type="ARBA" id="ARBA00023012"/>
    </source>
</evidence>
<dbReference type="PANTHER" id="PTHR44591">
    <property type="entry name" value="STRESS RESPONSE REGULATOR PROTEIN 1"/>
    <property type="match status" value="1"/>
</dbReference>
<comment type="function">
    <text evidence="4">May play the central regulatory role in sporulation. It may be an element of the effector pathway responsible for the activation of sporulation genes in response to nutritional stress. Spo0A may act in concert with spo0H (a sigma factor) to control the expression of some genes that are critical to the sporulation process.</text>
</comment>
<dbReference type="GO" id="GO:0000160">
    <property type="term" value="P:phosphorelay signal transduction system"/>
    <property type="evidence" value="ECO:0007669"/>
    <property type="project" value="UniProtKB-KW"/>
</dbReference>
<evidence type="ECO:0000313" key="8">
    <source>
        <dbReference type="Proteomes" id="UP000019482"/>
    </source>
</evidence>
<dbReference type="SMART" id="SM00448">
    <property type="entry name" value="REC"/>
    <property type="match status" value="1"/>
</dbReference>
<keyword evidence="2 5" id="KW-0597">Phosphoprotein</keyword>
<evidence type="ECO:0000256" key="4">
    <source>
        <dbReference type="ARBA" id="ARBA00024867"/>
    </source>
</evidence>
<organism evidence="7 8">
    <name type="scientific">Clostridium tyrobutyricum DIVETGP</name>
    <dbReference type="NCBI Taxonomy" id="1408889"/>
    <lineage>
        <taxon>Bacteria</taxon>
        <taxon>Bacillati</taxon>
        <taxon>Bacillota</taxon>
        <taxon>Clostridia</taxon>
        <taxon>Eubacteriales</taxon>
        <taxon>Clostridiaceae</taxon>
        <taxon>Clostridium</taxon>
    </lineage>
</organism>
<feature type="modified residue" description="4-aspartylphosphate" evidence="5">
    <location>
        <position position="57"/>
    </location>
</feature>